<dbReference type="InterPro" id="IPR013651">
    <property type="entry name" value="ATP-grasp_RimK-type"/>
</dbReference>
<dbReference type="InterPro" id="IPR027592">
    <property type="entry name" value="ATP-grasp_GAK"/>
</dbReference>
<dbReference type="EMBL" id="FP102531">
    <property type="protein sequence ID" value="CAV30764.1"/>
    <property type="molecule type" value="Genomic_DNA"/>
</dbReference>
<keyword evidence="1" id="KW-0067">ATP-binding</keyword>
<evidence type="ECO:0000313" key="5">
    <source>
        <dbReference type="Proteomes" id="UP000095347"/>
    </source>
</evidence>
<dbReference type="GO" id="GO:0046872">
    <property type="term" value="F:metal ion binding"/>
    <property type="evidence" value="ECO:0007669"/>
    <property type="project" value="InterPro"/>
</dbReference>
<dbReference type="EMBL" id="MCGG01000045">
    <property type="protein sequence ID" value="OEJ65749.1"/>
    <property type="molecule type" value="Genomic_DNA"/>
</dbReference>
<dbReference type="Pfam" id="PF08443">
    <property type="entry name" value="RimK"/>
    <property type="match status" value="1"/>
</dbReference>
<reference evidence="4" key="2">
    <citation type="submission" date="2016-07" db="EMBL/GenBank/DDBJ databases">
        <authorList>
            <person name="Trubitsyn D."/>
            <person name="Abreu F.A."/>
            <person name="Ward B."/>
            <person name="Taylor T."/>
            <person name="Hattori M."/>
            <person name="Kondo S."/>
            <person name="Trivedi U."/>
            <person name="Staniland S."/>
            <person name="Lins U."/>
            <person name="Bazylinski D.A."/>
        </authorList>
    </citation>
    <scope>NUCLEOTIDE SEQUENCE</scope>
    <source>
        <strain evidence="4">MV-1</strain>
    </source>
</reference>
<dbReference type="GO" id="GO:0005737">
    <property type="term" value="C:cytoplasm"/>
    <property type="evidence" value="ECO:0007669"/>
    <property type="project" value="TreeGrafter"/>
</dbReference>
<name>C4RAB9_9PROT</name>
<evidence type="ECO:0000313" key="3">
    <source>
        <dbReference type="EMBL" id="CAV30764.1"/>
    </source>
</evidence>
<accession>C4RAB9</accession>
<dbReference type="AlphaFoldDB" id="C4RAB9"/>
<evidence type="ECO:0000313" key="4">
    <source>
        <dbReference type="EMBL" id="OEJ65749.1"/>
    </source>
</evidence>
<proteinExistence type="predicted"/>
<dbReference type="Gene3D" id="3.30.470.20">
    <property type="entry name" value="ATP-grasp fold, B domain"/>
    <property type="match status" value="1"/>
</dbReference>
<dbReference type="OrthoDB" id="7821534at2"/>
<dbReference type="GO" id="GO:0005524">
    <property type="term" value="F:ATP binding"/>
    <property type="evidence" value="ECO:0007669"/>
    <property type="project" value="UniProtKB-UniRule"/>
</dbReference>
<dbReference type="STRING" id="28181.BEN30_00355"/>
<organism evidence="3">
    <name type="scientific">Magnetovibrio blakemorei</name>
    <dbReference type="NCBI Taxonomy" id="28181"/>
    <lineage>
        <taxon>Bacteria</taxon>
        <taxon>Pseudomonadati</taxon>
        <taxon>Pseudomonadota</taxon>
        <taxon>Alphaproteobacteria</taxon>
        <taxon>Rhodospirillales</taxon>
        <taxon>Magnetovibrionaceae</taxon>
        <taxon>Magnetovibrio</taxon>
    </lineage>
</organism>
<dbReference type="Proteomes" id="UP000095347">
    <property type="component" value="Unassembled WGS sequence"/>
</dbReference>
<evidence type="ECO:0000259" key="2">
    <source>
        <dbReference type="PROSITE" id="PS50975"/>
    </source>
</evidence>
<feature type="domain" description="ATP-grasp" evidence="2">
    <location>
        <begin position="108"/>
        <end position="291"/>
    </location>
</feature>
<dbReference type="SUPFAM" id="SSF56059">
    <property type="entry name" value="Glutathione synthetase ATP-binding domain-like"/>
    <property type="match status" value="1"/>
</dbReference>
<reference evidence="5" key="3">
    <citation type="submission" date="2016-07" db="EMBL/GenBank/DDBJ databases">
        <authorList>
            <person name="Florea S."/>
            <person name="Webb J.S."/>
            <person name="Jaromczyk J."/>
            <person name="Schardl C.L."/>
        </authorList>
    </citation>
    <scope>NUCLEOTIDE SEQUENCE [LARGE SCALE GENOMIC DNA]</scope>
    <source>
        <strain evidence="5">MV-1</strain>
    </source>
</reference>
<evidence type="ECO:0000256" key="1">
    <source>
        <dbReference type="PROSITE-ProRule" id="PRU00409"/>
    </source>
</evidence>
<dbReference type="InterPro" id="IPR011761">
    <property type="entry name" value="ATP-grasp"/>
</dbReference>
<keyword evidence="5" id="KW-1185">Reference proteome</keyword>
<sequence length="296" mass="32029">MSPPKIAVIGIPGKWSTEVLADALHTKTGFRLVLDMADVSLDLSSQTLWAGEINLCQLDGIAIKKISQDYSPAMLDRIELLRVAEQQGVRVFSPPQTIVRMIDRLACTVTLRGGGVPMPDTLVSEDENVAFDAVQSFGEAVFKPLYSTKARGMCVISATHGPTAVRRQIKVFKADNPLMYIQRKLHLAGRDYGLVFLGGAYLGAYARVAQSNIWNTTVHSGGKYTLHEPPQSTINMAAQAQKLFGLDFTTVDVADTEDGPIVFEVSAFGGFKGAQDGIGIDAATLYADYMIAKVTL</sequence>
<dbReference type="PROSITE" id="PS50975">
    <property type="entry name" value="ATP_GRASP"/>
    <property type="match status" value="1"/>
</dbReference>
<dbReference type="PANTHER" id="PTHR21621:SF0">
    <property type="entry name" value="BETA-CITRYLGLUTAMATE SYNTHASE B-RELATED"/>
    <property type="match status" value="1"/>
</dbReference>
<dbReference type="PANTHER" id="PTHR21621">
    <property type="entry name" value="RIBOSOMAL PROTEIN S6 MODIFICATION PROTEIN"/>
    <property type="match status" value="1"/>
</dbReference>
<dbReference type="GO" id="GO:0016879">
    <property type="term" value="F:ligase activity, forming carbon-nitrogen bonds"/>
    <property type="evidence" value="ECO:0007669"/>
    <property type="project" value="TreeGrafter"/>
</dbReference>
<keyword evidence="1" id="KW-0547">Nucleotide-binding</keyword>
<gene>
    <name evidence="4" type="ORF">BEN30_00355</name>
    <name evidence="3" type="ORF">mv1g00017</name>
</gene>
<reference evidence="3" key="1">
    <citation type="journal article" date="2009" name="Environ. Microbiol.">
        <title>Comparative analysis of magnetosome gene clusters in magnetotactic bacteria provides further evidence for horizontal gene transfer.</title>
        <authorList>
            <person name="Jogler C."/>
            <person name="Kube M."/>
            <person name="Schubbe S."/>
            <person name="Ullrich S."/>
            <person name="Teeling H."/>
            <person name="Bazylinski D.A."/>
            <person name="Reinhardt R."/>
            <person name="Schuler D."/>
        </authorList>
    </citation>
    <scope>NUCLEOTIDE SEQUENCE</scope>
    <source>
        <strain evidence="3">Type strain: MV-1</strain>
    </source>
</reference>
<dbReference type="NCBIfam" id="TIGR04356">
    <property type="entry name" value="grasp_GAK"/>
    <property type="match status" value="1"/>
</dbReference>
<dbReference type="RefSeq" id="WP_069958609.1">
    <property type="nucleotide sequence ID" value="NZ_MCGG01000045.1"/>
</dbReference>
<protein>
    <submittedName>
        <fullName evidence="3 4">Glutathione synthase</fullName>
    </submittedName>
</protein>